<evidence type="ECO:0000256" key="5">
    <source>
        <dbReference type="PIRSR" id="PIRSR004762-1"/>
    </source>
</evidence>
<dbReference type="EMBL" id="FNPG01000025">
    <property type="protein sequence ID" value="SDY62794.1"/>
    <property type="molecule type" value="Genomic_DNA"/>
</dbReference>
<dbReference type="InterPro" id="IPR034422">
    <property type="entry name" value="HydE/PylB-like"/>
</dbReference>
<feature type="binding site" evidence="6">
    <location>
        <position position="140"/>
    </location>
    <ligand>
        <name>(3R)-3-methyl-D-ornithine</name>
        <dbReference type="ChEBI" id="CHEBI:64642"/>
    </ligand>
</feature>
<dbReference type="CDD" id="cd01335">
    <property type="entry name" value="Radical_SAM"/>
    <property type="match status" value="1"/>
</dbReference>
<dbReference type="Proteomes" id="UP000183918">
    <property type="component" value="Unassembled WGS sequence"/>
</dbReference>
<feature type="binding site" evidence="5">
    <location>
        <position position="69"/>
    </location>
    <ligand>
        <name>[4Fe-4S] cluster</name>
        <dbReference type="ChEBI" id="CHEBI:49883"/>
        <note>4Fe-4S-S-AdoMet</note>
    </ligand>
</feature>
<dbReference type="RefSeq" id="WP_074718547.1">
    <property type="nucleotide sequence ID" value="NZ_FNPG01000025.1"/>
</dbReference>
<dbReference type="PANTHER" id="PTHR43726">
    <property type="entry name" value="3-METHYLORNITHINE SYNTHASE"/>
    <property type="match status" value="1"/>
</dbReference>
<feature type="binding site" evidence="6">
    <location>
        <position position="275"/>
    </location>
    <ligand>
        <name>(3R)-3-methyl-D-ornithine</name>
        <dbReference type="ChEBI" id="CHEBI:64642"/>
    </ligand>
</feature>
<dbReference type="InterPro" id="IPR058240">
    <property type="entry name" value="rSAM_sf"/>
</dbReference>
<name>A0A1H3LFR7_9FIRM</name>
<dbReference type="AlphaFoldDB" id="A0A1H3LFR7"/>
<dbReference type="GO" id="GO:0046872">
    <property type="term" value="F:metal ion binding"/>
    <property type="evidence" value="ECO:0007669"/>
    <property type="project" value="UniProtKB-KW"/>
</dbReference>
<organism evidence="8 9">
    <name type="scientific">Lachnobacterium bovis DSM 14045</name>
    <dbReference type="NCBI Taxonomy" id="1122142"/>
    <lineage>
        <taxon>Bacteria</taxon>
        <taxon>Bacillati</taxon>
        <taxon>Bacillota</taxon>
        <taxon>Clostridia</taxon>
        <taxon>Lachnospirales</taxon>
        <taxon>Lachnospiraceae</taxon>
        <taxon>Lachnobacterium</taxon>
    </lineage>
</organism>
<dbReference type="PIRSF" id="PIRSF004762">
    <property type="entry name" value="CHP00423"/>
    <property type="match status" value="1"/>
</dbReference>
<protein>
    <submittedName>
        <fullName evidence="8">Biotin synthase</fullName>
    </submittedName>
</protein>
<feature type="domain" description="Radical SAM core" evidence="7">
    <location>
        <begin position="51"/>
        <end position="273"/>
    </location>
</feature>
<keyword evidence="4 5" id="KW-0411">Iron-sulfur</keyword>
<feature type="binding site" evidence="6">
    <location>
        <position position="185"/>
    </location>
    <ligand>
        <name>S-adenosyl-L-methionine</name>
        <dbReference type="ChEBI" id="CHEBI:59789"/>
    </ligand>
</feature>
<accession>A0A1H3LFR7</accession>
<comment type="cofactor">
    <cofactor evidence="5">
        <name>[4Fe-4S] cluster</name>
        <dbReference type="ChEBI" id="CHEBI:49883"/>
    </cofactor>
    <text evidence="5">Binds 1 [4Fe-4S] cluster. The cluster is coordinated with 3 cysteines and an exchangeable S-adenosyl-L-methionine.</text>
</comment>
<keyword evidence="5" id="KW-0004">4Fe-4S</keyword>
<dbReference type="Pfam" id="PF04055">
    <property type="entry name" value="Radical_SAM"/>
    <property type="match status" value="1"/>
</dbReference>
<evidence type="ECO:0000256" key="6">
    <source>
        <dbReference type="PIRSR" id="PIRSR004762-2"/>
    </source>
</evidence>
<dbReference type="NCBIfam" id="TIGR03956">
    <property type="entry name" value="rSAM_HydE"/>
    <property type="match status" value="1"/>
</dbReference>
<dbReference type="InterPro" id="IPR013785">
    <property type="entry name" value="Aldolase_TIM"/>
</dbReference>
<dbReference type="SFLD" id="SFLDF00348">
    <property type="entry name" value="FeFe_hydrogenase_maturase_(Hyd"/>
    <property type="match status" value="1"/>
</dbReference>
<dbReference type="InterPro" id="IPR006638">
    <property type="entry name" value="Elp3/MiaA/NifB-like_rSAM"/>
</dbReference>
<sequence>MGKNILLIDKLNKTKELSKEEFISLFETFNDEDIEYARSLACKIRDEWYGKNIFLRGLIEISNFCKNDCLYCGIRRSNSNAERYRLSKENILECCAKGYSLGYRTFVLQGGEDLYYTDDILCDIISSIKEHYPDVAVTLSIGEKTYQQYKKYFEAGADRYLLRHETANESHYYKLHPNSMSFKNRIECLYNLKKIGYQVGTGFMVESPFQTPKTLAEDFIFIKELQPDMVGIGPYIVHHSTPFANEQSGTARTTLFLLALLRIMIPNVLLPATTSLGTIDPNGQINGFLSGANVMMPNLSPAKVRKKYLLYDNKLCSGNEAAEFKASLVKNLKEYGFRVLDSRGDVAKYPFVDCLPK</sequence>
<evidence type="ECO:0000256" key="3">
    <source>
        <dbReference type="ARBA" id="ARBA00023004"/>
    </source>
</evidence>
<evidence type="ECO:0000256" key="1">
    <source>
        <dbReference type="ARBA" id="ARBA00022691"/>
    </source>
</evidence>
<dbReference type="GO" id="GO:0051539">
    <property type="term" value="F:4 iron, 4 sulfur cluster binding"/>
    <property type="evidence" value="ECO:0007669"/>
    <property type="project" value="UniProtKB-KW"/>
</dbReference>
<dbReference type="SMART" id="SM00729">
    <property type="entry name" value="Elp3"/>
    <property type="match status" value="1"/>
</dbReference>
<dbReference type="SFLD" id="SFLDG01060">
    <property type="entry name" value="BATS_domain_containing"/>
    <property type="match status" value="1"/>
</dbReference>
<evidence type="ECO:0000313" key="9">
    <source>
        <dbReference type="Proteomes" id="UP000183918"/>
    </source>
</evidence>
<keyword evidence="1 5" id="KW-0949">S-adenosyl-L-methionine</keyword>
<gene>
    <name evidence="8" type="ORF">SAMN02910414_01985</name>
</gene>
<dbReference type="STRING" id="1122142.SAMN02910414_01985"/>
<dbReference type="InterPro" id="IPR024021">
    <property type="entry name" value="FeFe-hyd_HydE_rSAM"/>
</dbReference>
<feature type="binding site" evidence="6">
    <location>
        <position position="165"/>
    </location>
    <ligand>
        <name>S-adenosyl-L-methionine</name>
        <dbReference type="ChEBI" id="CHEBI:59789"/>
    </ligand>
</feature>
<proteinExistence type="predicted"/>
<feature type="binding site" evidence="5">
    <location>
        <position position="72"/>
    </location>
    <ligand>
        <name>[4Fe-4S] cluster</name>
        <dbReference type="ChEBI" id="CHEBI:49883"/>
        <note>4Fe-4S-S-AdoMet</note>
    </ligand>
</feature>
<keyword evidence="9" id="KW-1185">Reference proteome</keyword>
<keyword evidence="3 5" id="KW-0408">Iron</keyword>
<evidence type="ECO:0000256" key="4">
    <source>
        <dbReference type="ARBA" id="ARBA00023014"/>
    </source>
</evidence>
<dbReference type="PROSITE" id="PS51918">
    <property type="entry name" value="RADICAL_SAM"/>
    <property type="match status" value="1"/>
</dbReference>
<dbReference type="GO" id="GO:0016740">
    <property type="term" value="F:transferase activity"/>
    <property type="evidence" value="ECO:0007669"/>
    <property type="project" value="TreeGrafter"/>
</dbReference>
<evidence type="ECO:0000259" key="7">
    <source>
        <dbReference type="PROSITE" id="PS51918"/>
    </source>
</evidence>
<evidence type="ECO:0000313" key="8">
    <source>
        <dbReference type="EMBL" id="SDY62794.1"/>
    </source>
</evidence>
<keyword evidence="2" id="KW-0479">Metal-binding</keyword>
<feature type="binding site" evidence="5">
    <location>
        <position position="65"/>
    </location>
    <ligand>
        <name>[4Fe-4S] cluster</name>
        <dbReference type="ChEBI" id="CHEBI:49883"/>
        <note>4Fe-4S-S-AdoMet</note>
    </ligand>
</feature>
<dbReference type="SFLD" id="SFLDS00029">
    <property type="entry name" value="Radical_SAM"/>
    <property type="match status" value="1"/>
</dbReference>
<dbReference type="OrthoDB" id="9775764at2"/>
<evidence type="ECO:0000256" key="2">
    <source>
        <dbReference type="ARBA" id="ARBA00022723"/>
    </source>
</evidence>
<dbReference type="SUPFAM" id="SSF102114">
    <property type="entry name" value="Radical SAM enzymes"/>
    <property type="match status" value="1"/>
</dbReference>
<dbReference type="InterPro" id="IPR007197">
    <property type="entry name" value="rSAM"/>
</dbReference>
<reference evidence="8 9" key="1">
    <citation type="submission" date="2016-10" db="EMBL/GenBank/DDBJ databases">
        <authorList>
            <person name="de Groot N.N."/>
        </authorList>
    </citation>
    <scope>NUCLEOTIDE SEQUENCE [LARGE SCALE GENOMIC DNA]</scope>
    <source>
        <strain evidence="8 9">DSM 14045</strain>
    </source>
</reference>
<dbReference type="PANTHER" id="PTHR43726:SF1">
    <property type="entry name" value="BIOTIN SYNTHASE"/>
    <property type="match status" value="1"/>
</dbReference>
<dbReference type="Gene3D" id="3.20.20.70">
    <property type="entry name" value="Aldolase class I"/>
    <property type="match status" value="1"/>
</dbReference>
<dbReference type="SFLD" id="SFLDG01280">
    <property type="entry name" value="HydE/PylB-like"/>
    <property type="match status" value="1"/>
</dbReference>